<dbReference type="PROSITE" id="PS50958">
    <property type="entry name" value="SMB_2"/>
    <property type="match status" value="1"/>
</dbReference>
<dbReference type="Proteomes" id="UP001233999">
    <property type="component" value="Unassembled WGS sequence"/>
</dbReference>
<evidence type="ECO:0000313" key="5">
    <source>
        <dbReference type="Proteomes" id="UP001233999"/>
    </source>
</evidence>
<dbReference type="InterPro" id="IPR001212">
    <property type="entry name" value="Somatomedin_B_dom"/>
</dbReference>
<sequence length="141" mass="15814">MLVQVAWVVLTLASLSEGGDYADLPGPYCATRRQTCCQGRYDDCSVPILGTLCYCDDFCNRTRSEDCCPDYWKTCLGIEPPAPIGSCYRDGQYYQYGKGVKVNCNQCLCQLFDNKVDLICETNECLIEQDLISRINSPDSE</sequence>
<keyword evidence="5" id="KW-1185">Reference proteome</keyword>
<dbReference type="EMBL" id="JASPKZ010003834">
    <property type="protein sequence ID" value="KAJ9592501.1"/>
    <property type="molecule type" value="Genomic_DNA"/>
</dbReference>
<keyword evidence="2" id="KW-0732">Signal</keyword>
<accession>A0AAD8A5R0</accession>
<comment type="caution">
    <text evidence="4">The sequence shown here is derived from an EMBL/GenBank/DDBJ whole genome shotgun (WGS) entry which is preliminary data.</text>
</comment>
<proteinExistence type="predicted"/>
<name>A0AAD8A5R0_DIPPU</name>
<feature type="signal peptide" evidence="2">
    <location>
        <begin position="1"/>
        <end position="18"/>
    </location>
</feature>
<reference evidence="4" key="1">
    <citation type="journal article" date="2023" name="IScience">
        <title>Live-bearing cockroach genome reveals convergent evolutionary mechanisms linked to viviparity in insects and beyond.</title>
        <authorList>
            <person name="Fouks B."/>
            <person name="Harrison M.C."/>
            <person name="Mikhailova A.A."/>
            <person name="Marchal E."/>
            <person name="English S."/>
            <person name="Carruthers M."/>
            <person name="Jennings E.C."/>
            <person name="Chiamaka E.L."/>
            <person name="Frigard R.A."/>
            <person name="Pippel M."/>
            <person name="Attardo G.M."/>
            <person name="Benoit J.B."/>
            <person name="Bornberg-Bauer E."/>
            <person name="Tobe S.S."/>
        </authorList>
    </citation>
    <scope>NUCLEOTIDE SEQUENCE</scope>
    <source>
        <strain evidence="4">Stay&amp;Tobe</strain>
    </source>
</reference>
<reference evidence="4" key="2">
    <citation type="submission" date="2023-05" db="EMBL/GenBank/DDBJ databases">
        <authorList>
            <person name="Fouks B."/>
        </authorList>
    </citation>
    <scope>NUCLEOTIDE SEQUENCE</scope>
    <source>
        <strain evidence="4">Stay&amp;Tobe</strain>
        <tissue evidence="4">Testes</tissue>
    </source>
</reference>
<gene>
    <name evidence="4" type="ORF">L9F63_015818</name>
</gene>
<evidence type="ECO:0000313" key="4">
    <source>
        <dbReference type="EMBL" id="KAJ9592501.1"/>
    </source>
</evidence>
<evidence type="ECO:0000256" key="1">
    <source>
        <dbReference type="ARBA" id="ARBA00023157"/>
    </source>
</evidence>
<keyword evidence="1" id="KW-1015">Disulfide bond</keyword>
<protein>
    <recommendedName>
        <fullName evidence="3">SMB domain-containing protein</fullName>
    </recommendedName>
</protein>
<evidence type="ECO:0000256" key="2">
    <source>
        <dbReference type="SAM" id="SignalP"/>
    </source>
</evidence>
<feature type="domain" description="SMB" evidence="3">
    <location>
        <begin position="32"/>
        <end position="81"/>
    </location>
</feature>
<feature type="chain" id="PRO_5041927467" description="SMB domain-containing protein" evidence="2">
    <location>
        <begin position="19"/>
        <end position="141"/>
    </location>
</feature>
<organism evidence="4 5">
    <name type="scientific">Diploptera punctata</name>
    <name type="common">Pacific beetle cockroach</name>
    <dbReference type="NCBI Taxonomy" id="6984"/>
    <lineage>
        <taxon>Eukaryota</taxon>
        <taxon>Metazoa</taxon>
        <taxon>Ecdysozoa</taxon>
        <taxon>Arthropoda</taxon>
        <taxon>Hexapoda</taxon>
        <taxon>Insecta</taxon>
        <taxon>Pterygota</taxon>
        <taxon>Neoptera</taxon>
        <taxon>Polyneoptera</taxon>
        <taxon>Dictyoptera</taxon>
        <taxon>Blattodea</taxon>
        <taxon>Blaberoidea</taxon>
        <taxon>Blaberidae</taxon>
        <taxon>Diplopterinae</taxon>
        <taxon>Diploptera</taxon>
    </lineage>
</organism>
<dbReference type="AlphaFoldDB" id="A0AAD8A5R0"/>
<evidence type="ECO:0000259" key="3">
    <source>
        <dbReference type="PROSITE" id="PS50958"/>
    </source>
</evidence>